<reference evidence="3" key="2">
    <citation type="submission" date="2017-02" db="EMBL/GenBank/DDBJ databases">
        <title>Sunflower complete genome.</title>
        <authorList>
            <person name="Langlade N."/>
            <person name="Munos S."/>
        </authorList>
    </citation>
    <scope>NUCLEOTIDE SEQUENCE [LARGE SCALE GENOMIC DNA]</scope>
    <source>
        <tissue evidence="3">Leaves</tissue>
    </source>
</reference>
<dbReference type="Gramene" id="mRNA:HanXRQr2_Chr10g0429821">
    <property type="protein sequence ID" value="mRNA:HanXRQr2_Chr10g0429821"/>
    <property type="gene ID" value="HanXRQr2_Chr10g0429821"/>
</dbReference>
<sequence length="125" mass="14018">MVNYINLHLMSLLRNLTQKPPSHFAVKQVHQSRTPSLRTPDPPPLLKLKPPSPPLLKSCSHLATPRTVYHGASGCGLPKPFSAMAATIITYRHCFSFAAAENYSRRHLSGYRTVTTSLFRFTRFA</sequence>
<evidence type="ECO:0000313" key="2">
    <source>
        <dbReference type="EMBL" id="KAF5785539.1"/>
    </source>
</evidence>
<dbReference type="EMBL" id="CM007899">
    <property type="protein sequence ID" value="OTG10774.1"/>
    <property type="molecule type" value="Genomic_DNA"/>
</dbReference>
<reference evidence="2" key="3">
    <citation type="submission" date="2020-06" db="EMBL/GenBank/DDBJ databases">
        <title>Helianthus annuus Genome sequencing and assembly Release 2.</title>
        <authorList>
            <person name="Gouzy J."/>
            <person name="Langlade N."/>
            <person name="Munos S."/>
        </authorList>
    </citation>
    <scope>NUCLEOTIDE SEQUENCE</scope>
    <source>
        <tissue evidence="2">Leaves</tissue>
    </source>
</reference>
<organism evidence="3 4">
    <name type="scientific">Helianthus annuus</name>
    <name type="common">Common sunflower</name>
    <dbReference type="NCBI Taxonomy" id="4232"/>
    <lineage>
        <taxon>Eukaryota</taxon>
        <taxon>Viridiplantae</taxon>
        <taxon>Streptophyta</taxon>
        <taxon>Embryophyta</taxon>
        <taxon>Tracheophyta</taxon>
        <taxon>Spermatophyta</taxon>
        <taxon>Magnoliopsida</taxon>
        <taxon>eudicotyledons</taxon>
        <taxon>Gunneridae</taxon>
        <taxon>Pentapetalae</taxon>
        <taxon>asterids</taxon>
        <taxon>campanulids</taxon>
        <taxon>Asterales</taxon>
        <taxon>Asteraceae</taxon>
        <taxon>Asteroideae</taxon>
        <taxon>Heliantheae alliance</taxon>
        <taxon>Heliantheae</taxon>
        <taxon>Helianthus</taxon>
    </lineage>
</organism>
<protein>
    <submittedName>
        <fullName evidence="3">Uncharacterized protein</fullName>
    </submittedName>
</protein>
<dbReference type="EMBL" id="MNCJ02000325">
    <property type="protein sequence ID" value="KAF5785539.1"/>
    <property type="molecule type" value="Genomic_DNA"/>
</dbReference>
<proteinExistence type="predicted"/>
<dbReference type="InParanoid" id="A0A251TIR5"/>
<evidence type="ECO:0000313" key="3">
    <source>
        <dbReference type="EMBL" id="OTG10774.1"/>
    </source>
</evidence>
<dbReference type="AlphaFoldDB" id="A0A251TIR5"/>
<feature type="region of interest" description="Disordered" evidence="1">
    <location>
        <begin position="26"/>
        <end position="50"/>
    </location>
</feature>
<name>A0A251TIR5_HELAN</name>
<evidence type="ECO:0000256" key="1">
    <source>
        <dbReference type="SAM" id="MobiDB-lite"/>
    </source>
</evidence>
<reference evidence="2 4" key="1">
    <citation type="journal article" date="2017" name="Nature">
        <title>The sunflower genome provides insights into oil metabolism, flowering and Asterid evolution.</title>
        <authorList>
            <person name="Badouin H."/>
            <person name="Gouzy J."/>
            <person name="Grassa C.J."/>
            <person name="Murat F."/>
            <person name="Staton S.E."/>
            <person name="Cottret L."/>
            <person name="Lelandais-Briere C."/>
            <person name="Owens G.L."/>
            <person name="Carrere S."/>
            <person name="Mayjonade B."/>
            <person name="Legrand L."/>
            <person name="Gill N."/>
            <person name="Kane N.C."/>
            <person name="Bowers J.E."/>
            <person name="Hubner S."/>
            <person name="Bellec A."/>
            <person name="Berard A."/>
            <person name="Berges H."/>
            <person name="Blanchet N."/>
            <person name="Boniface M.C."/>
            <person name="Brunel D."/>
            <person name="Catrice O."/>
            <person name="Chaidir N."/>
            <person name="Claudel C."/>
            <person name="Donnadieu C."/>
            <person name="Faraut T."/>
            <person name="Fievet G."/>
            <person name="Helmstetter N."/>
            <person name="King M."/>
            <person name="Knapp S.J."/>
            <person name="Lai Z."/>
            <person name="Le Paslier M.C."/>
            <person name="Lippi Y."/>
            <person name="Lorenzon L."/>
            <person name="Mandel J.R."/>
            <person name="Marage G."/>
            <person name="Marchand G."/>
            <person name="Marquand E."/>
            <person name="Bret-Mestries E."/>
            <person name="Morien E."/>
            <person name="Nambeesan S."/>
            <person name="Nguyen T."/>
            <person name="Pegot-Espagnet P."/>
            <person name="Pouilly N."/>
            <person name="Raftis F."/>
            <person name="Sallet E."/>
            <person name="Schiex T."/>
            <person name="Thomas J."/>
            <person name="Vandecasteele C."/>
            <person name="Vares D."/>
            <person name="Vear F."/>
            <person name="Vautrin S."/>
            <person name="Crespi M."/>
            <person name="Mangin B."/>
            <person name="Burke J.M."/>
            <person name="Salse J."/>
            <person name="Munos S."/>
            <person name="Vincourt P."/>
            <person name="Rieseberg L.H."/>
            <person name="Langlade N.B."/>
        </authorList>
    </citation>
    <scope>NUCLEOTIDE SEQUENCE [LARGE SCALE GENOMIC DNA]</scope>
    <source>
        <strain evidence="4">cv. SF193</strain>
        <tissue evidence="2">Leaves</tissue>
    </source>
</reference>
<feature type="compositionally biased region" description="Pro residues" evidence="1">
    <location>
        <begin position="40"/>
        <end position="50"/>
    </location>
</feature>
<accession>A0A251TIR5</accession>
<keyword evidence="4" id="KW-1185">Reference proteome</keyword>
<evidence type="ECO:0000313" key="4">
    <source>
        <dbReference type="Proteomes" id="UP000215914"/>
    </source>
</evidence>
<dbReference type="Proteomes" id="UP000215914">
    <property type="component" value="Chromosome 10"/>
</dbReference>
<gene>
    <name evidence="3" type="ORF">HannXRQ_Chr10g0291391</name>
    <name evidence="2" type="ORF">HanXRQr2_Chr10g0429821</name>
</gene>